<dbReference type="InterPro" id="IPR049445">
    <property type="entry name" value="TetR_SbtR-like_C"/>
</dbReference>
<comment type="caution">
    <text evidence="2">The sequence shown here is derived from an EMBL/GenBank/DDBJ whole genome shotgun (WGS) entry which is preliminary data.</text>
</comment>
<dbReference type="Pfam" id="PF21597">
    <property type="entry name" value="TetR_C_43"/>
    <property type="match status" value="1"/>
</dbReference>
<accession>A0A511DGW7</accession>
<evidence type="ECO:0000259" key="1">
    <source>
        <dbReference type="Pfam" id="PF21597"/>
    </source>
</evidence>
<dbReference type="Gene3D" id="1.10.357.10">
    <property type="entry name" value="Tetracycline Repressor, domain 2"/>
    <property type="match status" value="1"/>
</dbReference>
<dbReference type="AlphaFoldDB" id="A0A511DGW7"/>
<dbReference type="SUPFAM" id="SSF48498">
    <property type="entry name" value="Tetracyclin repressor-like, C-terminal domain"/>
    <property type="match status" value="1"/>
</dbReference>
<dbReference type="Proteomes" id="UP000321685">
    <property type="component" value="Unassembled WGS sequence"/>
</dbReference>
<feature type="domain" description="Transcriptional regulator SbtR-like C-terminal" evidence="1">
    <location>
        <begin position="46"/>
        <end position="155"/>
    </location>
</feature>
<reference evidence="2 3" key="1">
    <citation type="submission" date="2019-07" db="EMBL/GenBank/DDBJ databases">
        <title>Whole genome shotgun sequence of Pseudonocardia sulfidoxydans NBRC 16205.</title>
        <authorList>
            <person name="Hosoyama A."/>
            <person name="Uohara A."/>
            <person name="Ohji S."/>
            <person name="Ichikawa N."/>
        </authorList>
    </citation>
    <scope>NUCLEOTIDE SEQUENCE [LARGE SCALE GENOMIC DNA]</scope>
    <source>
        <strain evidence="2 3">NBRC 16205</strain>
    </source>
</reference>
<organism evidence="2 3">
    <name type="scientific">Pseudonocardia sulfidoxydans NBRC 16205</name>
    <dbReference type="NCBI Taxonomy" id="1223511"/>
    <lineage>
        <taxon>Bacteria</taxon>
        <taxon>Bacillati</taxon>
        <taxon>Actinomycetota</taxon>
        <taxon>Actinomycetes</taxon>
        <taxon>Pseudonocardiales</taxon>
        <taxon>Pseudonocardiaceae</taxon>
        <taxon>Pseudonocardia</taxon>
    </lineage>
</organism>
<keyword evidence="3" id="KW-1185">Reference proteome</keyword>
<dbReference type="InterPro" id="IPR036271">
    <property type="entry name" value="Tet_transcr_reg_TetR-rel_C_sf"/>
</dbReference>
<evidence type="ECO:0000313" key="2">
    <source>
        <dbReference type="EMBL" id="GEL24020.1"/>
    </source>
</evidence>
<gene>
    <name evidence="2" type="ORF">PSU4_29740</name>
</gene>
<dbReference type="EMBL" id="BJVJ01000027">
    <property type="protein sequence ID" value="GEL24020.1"/>
    <property type="molecule type" value="Genomic_DNA"/>
</dbReference>
<name>A0A511DGW7_9PSEU</name>
<sequence>MSPATAYNHFPAKHALIAEVYAPLIAPLVATEQARAANGDDTTDTDPATLLVEQIRALARVCVRNRGLTAAYWAAVQDYAVRVEAPPEPDDEQDPRTIAPVADVLHDLVERGQAAGELRPDPSADTLCPILVDILLTRIALYPAETAEPLTRLVAGLALGVLAPERVAD</sequence>
<proteinExistence type="predicted"/>
<evidence type="ECO:0000313" key="3">
    <source>
        <dbReference type="Proteomes" id="UP000321685"/>
    </source>
</evidence>
<protein>
    <recommendedName>
        <fullName evidence="1">Transcriptional regulator SbtR-like C-terminal domain-containing protein</fullName>
    </recommendedName>
</protein>